<evidence type="ECO:0000313" key="2">
    <source>
        <dbReference type="EMBL" id="MCC9035242.1"/>
    </source>
</evidence>
<name>A0A9Q3YTV9_9FLAO</name>
<reference evidence="1" key="3">
    <citation type="submission" date="2024-05" db="EMBL/GenBank/DDBJ databases">
        <title>Description of novel Chryseobacterium sp. strain C-2.</title>
        <authorList>
            <person name="Saticioglu I.B."/>
        </authorList>
    </citation>
    <scope>NUCLEOTIDE SEQUENCE</scope>
    <source>
        <strain evidence="1">C-2</strain>
    </source>
</reference>
<dbReference type="AlphaFoldDB" id="A0A9Q3YTV9"/>
<evidence type="ECO:0000313" key="3">
    <source>
        <dbReference type="Proteomes" id="UP000603715"/>
    </source>
</evidence>
<dbReference type="EMBL" id="JACXXP010000023">
    <property type="protein sequence ID" value="MBD3906024.1"/>
    <property type="molecule type" value="Genomic_DNA"/>
</dbReference>
<dbReference type="Proteomes" id="UP000603715">
    <property type="component" value="Unassembled WGS sequence"/>
</dbReference>
<proteinExistence type="predicted"/>
<organism evidence="2 4">
    <name type="scientific">Chryseobacterium muglaense</name>
    <dbReference type="NCBI Taxonomy" id="2893752"/>
    <lineage>
        <taxon>Bacteria</taxon>
        <taxon>Pseudomonadati</taxon>
        <taxon>Bacteroidota</taxon>
        <taxon>Flavobacteriia</taxon>
        <taxon>Flavobacteriales</taxon>
        <taxon>Weeksellaceae</taxon>
        <taxon>Chryseobacterium group</taxon>
        <taxon>Chryseobacterium</taxon>
    </lineage>
</organism>
<comment type="caution">
    <text evidence="2">The sequence shown here is derived from an EMBL/GenBank/DDBJ whole genome shotgun (WGS) entry which is preliminary data.</text>
</comment>
<dbReference type="EMBL" id="JAJJML010000001">
    <property type="protein sequence ID" value="MCC9035242.1"/>
    <property type="molecule type" value="Genomic_DNA"/>
</dbReference>
<reference evidence="2" key="1">
    <citation type="submission" date="2021-11" db="EMBL/GenBank/DDBJ databases">
        <title>Description of novel Chryseobacterium species.</title>
        <authorList>
            <person name="Saticioglu I.B."/>
            <person name="Ay H."/>
            <person name="Altun S."/>
            <person name="Duman M."/>
        </authorList>
    </citation>
    <scope>NUCLEOTIDE SEQUENCE</scope>
    <source>
        <strain evidence="2">C-39</strain>
    </source>
</reference>
<protein>
    <submittedName>
        <fullName evidence="2">Uncharacterized protein</fullName>
    </submittedName>
</protein>
<dbReference type="RefSeq" id="WP_191180450.1">
    <property type="nucleotide sequence ID" value="NZ_JACXXP010000023.1"/>
</dbReference>
<accession>A0A9Q3YTV9</accession>
<gene>
    <name evidence="1" type="ORF">IEW27_15670</name>
    <name evidence="2" type="ORF">LNP80_13390</name>
</gene>
<dbReference type="Proteomes" id="UP001107960">
    <property type="component" value="Unassembled WGS sequence"/>
</dbReference>
<evidence type="ECO:0000313" key="1">
    <source>
        <dbReference type="EMBL" id="MBD3906024.1"/>
    </source>
</evidence>
<sequence>MKINLLSFVFIVFKYFLEENYTTTSSKIKKVKIYSNGRIIKHLFSADIAQGKNFIIITEFGRYKGIDISSLKPD</sequence>
<reference evidence="3" key="2">
    <citation type="submission" date="2023-07" db="EMBL/GenBank/DDBJ databases">
        <title>Description of novel Chryseobacterium sp. strain C-2.</title>
        <authorList>
            <person name="Saticioglu I.B."/>
        </authorList>
    </citation>
    <scope>NUCLEOTIDE SEQUENCE [LARGE SCALE GENOMIC DNA]</scope>
    <source>
        <strain evidence="3">C-2</strain>
    </source>
</reference>
<evidence type="ECO:0000313" key="4">
    <source>
        <dbReference type="Proteomes" id="UP001107960"/>
    </source>
</evidence>
<keyword evidence="3" id="KW-1185">Reference proteome</keyword>